<evidence type="ECO:0000259" key="2">
    <source>
        <dbReference type="PROSITE" id="PS50838"/>
    </source>
</evidence>
<organism evidence="3 4">
    <name type="scientific">Helicostylum pulchrum</name>
    <dbReference type="NCBI Taxonomy" id="562976"/>
    <lineage>
        <taxon>Eukaryota</taxon>
        <taxon>Fungi</taxon>
        <taxon>Fungi incertae sedis</taxon>
        <taxon>Mucoromycota</taxon>
        <taxon>Mucoromycotina</taxon>
        <taxon>Mucoromycetes</taxon>
        <taxon>Mucorales</taxon>
        <taxon>Mucorineae</taxon>
        <taxon>Mucoraceae</taxon>
        <taxon>Helicostylum</taxon>
    </lineage>
</organism>
<dbReference type="InterPro" id="IPR002190">
    <property type="entry name" value="MHD_dom"/>
</dbReference>
<dbReference type="InterPro" id="IPR041898">
    <property type="entry name" value="MAGE_WH1"/>
</dbReference>
<dbReference type="PANTHER" id="PTHR11736">
    <property type="entry name" value="MELANOMA-ASSOCIATED ANTIGEN MAGE ANTIGEN"/>
    <property type="match status" value="1"/>
</dbReference>
<evidence type="ECO:0000313" key="4">
    <source>
        <dbReference type="Proteomes" id="UP001476247"/>
    </source>
</evidence>
<sequence length="276" mass="32188">MKRARLDSDDEFDSSTQTQTQSQRQPEASASAPLSGINWDEEENQRKIKNAVRFALSHEFNRKIMKREDFMKILNPDSKKMSYNTILERVRLKLNHVFGMDLVELPKGKERKNQSQSQMKRSEQMQQPESSTQAPNSAAQGDTERTGTSGTYVLRYNMKKQYRTKEIITQSTDEYKQTGILYIILGLIFLNSQSMTSPQLYEHMDRLKVTKTKSEFGEREELLNSFQKNQYLKKTKRPDTSGDEIEYDFTWGPRAKLELPPQNMVNFLLEVIYIVS</sequence>
<feature type="region of interest" description="Disordered" evidence="1">
    <location>
        <begin position="105"/>
        <end position="149"/>
    </location>
</feature>
<dbReference type="Gene3D" id="1.10.10.1210">
    <property type="entry name" value="MAGE homology domain, winged helix WH2 motif"/>
    <property type="match status" value="1"/>
</dbReference>
<name>A0ABP9XXY9_9FUNG</name>
<reference evidence="3 4" key="1">
    <citation type="submission" date="2024-04" db="EMBL/GenBank/DDBJ databases">
        <title>genome sequences of Mucor flavus KT1a and Helicostylum pulchrum KT1b strains isolation_sourced from the surface of a dry-aged beef.</title>
        <authorList>
            <person name="Toyotome T."/>
            <person name="Hosono M."/>
            <person name="Torimaru M."/>
            <person name="Fukuda K."/>
            <person name="Mikami N."/>
        </authorList>
    </citation>
    <scope>NUCLEOTIDE SEQUENCE [LARGE SCALE GENOMIC DNA]</scope>
    <source>
        <strain evidence="3 4">KT1b</strain>
    </source>
</reference>
<dbReference type="EMBL" id="BAABUJ010000012">
    <property type="protein sequence ID" value="GAA5799148.1"/>
    <property type="molecule type" value="Genomic_DNA"/>
</dbReference>
<dbReference type="Gene3D" id="1.10.10.1200">
    <property type="entry name" value="MAGE homology domain, winged helix WH1 motif"/>
    <property type="match status" value="1"/>
</dbReference>
<feature type="compositionally biased region" description="Polar residues" evidence="1">
    <location>
        <begin position="114"/>
        <end position="149"/>
    </location>
</feature>
<proteinExistence type="predicted"/>
<gene>
    <name evidence="3" type="ORF">HPULCUR_004558</name>
</gene>
<dbReference type="PROSITE" id="PS50838">
    <property type="entry name" value="MAGE"/>
    <property type="match status" value="1"/>
</dbReference>
<dbReference type="InterPro" id="IPR037445">
    <property type="entry name" value="MAGE"/>
</dbReference>
<feature type="domain" description="MAGE" evidence="2">
    <location>
        <begin position="177"/>
        <end position="271"/>
    </location>
</feature>
<dbReference type="InterPro" id="IPR041899">
    <property type="entry name" value="MAGE_WH2"/>
</dbReference>
<accession>A0ABP9XXY9</accession>
<evidence type="ECO:0000313" key="3">
    <source>
        <dbReference type="EMBL" id="GAA5799148.1"/>
    </source>
</evidence>
<keyword evidence="4" id="KW-1185">Reference proteome</keyword>
<protein>
    <recommendedName>
        <fullName evidence="2">MAGE domain-containing protein</fullName>
    </recommendedName>
</protein>
<dbReference type="Proteomes" id="UP001476247">
    <property type="component" value="Unassembled WGS sequence"/>
</dbReference>
<feature type="region of interest" description="Disordered" evidence="1">
    <location>
        <begin position="1"/>
        <end position="42"/>
    </location>
</feature>
<feature type="compositionally biased region" description="Low complexity" evidence="1">
    <location>
        <begin position="14"/>
        <end position="23"/>
    </location>
</feature>
<evidence type="ECO:0000256" key="1">
    <source>
        <dbReference type="SAM" id="MobiDB-lite"/>
    </source>
</evidence>
<dbReference type="PANTHER" id="PTHR11736:SF14">
    <property type="entry name" value="NSE3 HOMOLOG, SMC5-SMC6 COMPLEX COMPONENT"/>
    <property type="match status" value="1"/>
</dbReference>
<dbReference type="SMART" id="SM01373">
    <property type="entry name" value="MAGE"/>
    <property type="match status" value="1"/>
</dbReference>
<dbReference type="Pfam" id="PF01454">
    <property type="entry name" value="MAGE"/>
    <property type="match status" value="1"/>
</dbReference>
<comment type="caution">
    <text evidence="3">The sequence shown here is derived from an EMBL/GenBank/DDBJ whole genome shotgun (WGS) entry which is preliminary data.</text>
</comment>